<dbReference type="AlphaFoldDB" id="A0A2K1R164"/>
<keyword evidence="1" id="KW-0489">Methyltransferase</keyword>
<evidence type="ECO:0000313" key="3">
    <source>
        <dbReference type="EMBL" id="PNS21026.1"/>
    </source>
</evidence>
<reference evidence="3 4" key="1">
    <citation type="submission" date="2017-06" db="EMBL/GenBank/DDBJ databases">
        <title>Draft genome sequence of a variant of Elsinoe murrayae.</title>
        <authorList>
            <person name="Cheng Q."/>
        </authorList>
    </citation>
    <scope>NUCLEOTIDE SEQUENCE [LARGE SCALE GENOMIC DNA]</scope>
    <source>
        <strain evidence="3 4">CQ-2017a</strain>
    </source>
</reference>
<dbReference type="Gene3D" id="3.40.50.150">
    <property type="entry name" value="Vaccinia Virus protein VP39"/>
    <property type="match status" value="1"/>
</dbReference>
<evidence type="ECO:0000313" key="4">
    <source>
        <dbReference type="Proteomes" id="UP000243797"/>
    </source>
</evidence>
<dbReference type="STRING" id="2082308.A0A2K1R164"/>
<dbReference type="SUPFAM" id="SSF53335">
    <property type="entry name" value="S-adenosyl-L-methionine-dependent methyltransferases"/>
    <property type="match status" value="1"/>
</dbReference>
<keyword evidence="2" id="KW-0808">Transferase</keyword>
<dbReference type="OrthoDB" id="514248at2759"/>
<dbReference type="Proteomes" id="UP000243797">
    <property type="component" value="Unassembled WGS sequence"/>
</dbReference>
<evidence type="ECO:0000256" key="2">
    <source>
        <dbReference type="ARBA" id="ARBA00022679"/>
    </source>
</evidence>
<organism evidence="3 4">
    <name type="scientific">Sphaceloma murrayae</name>
    <dbReference type="NCBI Taxonomy" id="2082308"/>
    <lineage>
        <taxon>Eukaryota</taxon>
        <taxon>Fungi</taxon>
        <taxon>Dikarya</taxon>
        <taxon>Ascomycota</taxon>
        <taxon>Pezizomycotina</taxon>
        <taxon>Dothideomycetes</taxon>
        <taxon>Dothideomycetidae</taxon>
        <taxon>Myriangiales</taxon>
        <taxon>Elsinoaceae</taxon>
        <taxon>Sphaceloma</taxon>
    </lineage>
</organism>
<proteinExistence type="predicted"/>
<dbReference type="EMBL" id="NKHZ01000015">
    <property type="protein sequence ID" value="PNS21026.1"/>
    <property type="molecule type" value="Genomic_DNA"/>
</dbReference>
<dbReference type="InParanoid" id="A0A2K1R164"/>
<dbReference type="PANTHER" id="PTHR13393">
    <property type="entry name" value="SAM-DEPENDENT METHYLTRANSFERASE"/>
    <property type="match status" value="1"/>
</dbReference>
<dbReference type="Pfam" id="PF05971">
    <property type="entry name" value="Methyltransf_10"/>
    <property type="match status" value="1"/>
</dbReference>
<accession>A0A2K1R164</accession>
<evidence type="ECO:0000256" key="1">
    <source>
        <dbReference type="ARBA" id="ARBA00022603"/>
    </source>
</evidence>
<dbReference type="GO" id="GO:0008168">
    <property type="term" value="F:methyltransferase activity"/>
    <property type="evidence" value="ECO:0007669"/>
    <property type="project" value="UniProtKB-KW"/>
</dbReference>
<dbReference type="GO" id="GO:0005634">
    <property type="term" value="C:nucleus"/>
    <property type="evidence" value="ECO:0007669"/>
    <property type="project" value="TreeGrafter"/>
</dbReference>
<gene>
    <name evidence="3" type="ORF">CAC42_3363</name>
</gene>
<evidence type="ECO:0008006" key="5">
    <source>
        <dbReference type="Google" id="ProtNLM"/>
    </source>
</evidence>
<name>A0A2K1R164_9PEZI</name>
<dbReference type="InterPro" id="IPR010286">
    <property type="entry name" value="METTL16/RlmF"/>
</dbReference>
<comment type="caution">
    <text evidence="3">The sequence shown here is derived from an EMBL/GenBank/DDBJ whole genome shotgun (WGS) entry which is preliminary data.</text>
</comment>
<dbReference type="GO" id="GO:0070475">
    <property type="term" value="P:rRNA base methylation"/>
    <property type="evidence" value="ECO:0007669"/>
    <property type="project" value="TreeGrafter"/>
</dbReference>
<dbReference type="PANTHER" id="PTHR13393:SF0">
    <property type="entry name" value="RNA N6-ADENOSINE-METHYLTRANSFERASE METTL16"/>
    <property type="match status" value="1"/>
</dbReference>
<sequence length="418" mass="45831">MSIPNYDDGINFADLAASDADFAKHYQNGRVNFQDPDAVQQLTFSLLRRDFSLTLSLPPTRLCPPVPIRWSYILFISRLLHSISPQSPSLKGLDIGTGASAIYPLLFTSPRSPLRATLHATEIDALSLSFAARNIATNALADRITLHHTSPSDPLLPLDNLGIHALDFCVCNPPFYESGAELLALAQGKDEPPSAVCTGSETEMVCPGGDEGFVMRMVGESKALAGRVRWYSSMLGKLASVYGVVEGLKKAGCGNWVVGVLKGGRKTRRWVVAWNWTGERVGMDLVRGEEVPRGLWGGVTEQTVRTERKGVEGRLDKVFGDLDIRWRWVEEGVGAGEARENVWSRSARRKRTKDQKGRAGDMTMEGVDGSAACETQVAALAFRITVQEEGFDVRWLRGKDPVLFESLCGMLKRAVNPP</sequence>
<keyword evidence="4" id="KW-1185">Reference proteome</keyword>
<dbReference type="InterPro" id="IPR029063">
    <property type="entry name" value="SAM-dependent_MTases_sf"/>
</dbReference>
<protein>
    <recommendedName>
        <fullName evidence="5">U6 small nuclear RNA (adenine-(43)-N(6))-methyltransferase</fullName>
    </recommendedName>
</protein>